<sequence>MPLAQFLSLAQAIEPQHRYRTVYDADFSVLVPGKERIDQDILDDFGRIDFVGRTVVDLGCNFGFFTFQARRQGAAAVTGVDREPRVLDGCRLLQRHFGLDNVGFACHDIDDPACSLLGRKFDIAMLVEFIGKTFIVENRVAPALAFLERLSDRELIVSVQKIYWIRKELGTTPEALGRLYPERYIRGGDFLLLDYVRDFLAPRWRMEAISPLAEGYEKPRKFLRFVPAEGL</sequence>
<dbReference type="SUPFAM" id="SSF53335">
    <property type="entry name" value="S-adenosyl-L-methionine-dependent methyltransferases"/>
    <property type="match status" value="1"/>
</dbReference>
<proteinExistence type="predicted"/>
<dbReference type="InterPro" id="IPR029063">
    <property type="entry name" value="SAM-dependent_MTases_sf"/>
</dbReference>
<dbReference type="KEGG" id="dcb:C3Y92_10230"/>
<dbReference type="CDD" id="cd02440">
    <property type="entry name" value="AdoMet_MTases"/>
    <property type="match status" value="1"/>
</dbReference>
<evidence type="ECO:0000313" key="2">
    <source>
        <dbReference type="EMBL" id="QAZ67582.1"/>
    </source>
</evidence>
<dbReference type="Proteomes" id="UP000293296">
    <property type="component" value="Chromosome"/>
</dbReference>
<dbReference type="AlphaFoldDB" id="A0A4V0YQV1"/>
<dbReference type="InterPro" id="IPR025714">
    <property type="entry name" value="Methyltranfer_dom"/>
</dbReference>
<dbReference type="EMBL" id="CP026538">
    <property type="protein sequence ID" value="QAZ67582.1"/>
    <property type="molecule type" value="Genomic_DNA"/>
</dbReference>
<accession>A0A4V0YQV1</accession>
<dbReference type="Pfam" id="PF13847">
    <property type="entry name" value="Methyltransf_31"/>
    <property type="match status" value="1"/>
</dbReference>
<dbReference type="Gene3D" id="3.40.50.150">
    <property type="entry name" value="Vaccinia Virus protein VP39"/>
    <property type="match status" value="1"/>
</dbReference>
<reference evidence="2 3" key="1">
    <citation type="submission" date="2018-02" db="EMBL/GenBank/DDBJ databases">
        <title>Genome sequence of Desulfovibrio carbinolicus DSM 3852.</title>
        <authorList>
            <person name="Wilbanks E."/>
            <person name="Skennerton C.T."/>
            <person name="Orphan V.J."/>
        </authorList>
    </citation>
    <scope>NUCLEOTIDE SEQUENCE [LARGE SCALE GENOMIC DNA]</scope>
    <source>
        <strain evidence="2 3">DSM 3852</strain>
    </source>
</reference>
<evidence type="ECO:0000313" key="3">
    <source>
        <dbReference type="Proteomes" id="UP000293296"/>
    </source>
</evidence>
<feature type="domain" description="Methyltransferase" evidence="1">
    <location>
        <begin position="52"/>
        <end position="126"/>
    </location>
</feature>
<organism evidence="2 3">
    <name type="scientific">Solidesulfovibrio carbinolicus</name>
    <dbReference type="NCBI Taxonomy" id="296842"/>
    <lineage>
        <taxon>Bacteria</taxon>
        <taxon>Pseudomonadati</taxon>
        <taxon>Thermodesulfobacteriota</taxon>
        <taxon>Desulfovibrionia</taxon>
        <taxon>Desulfovibrionales</taxon>
        <taxon>Desulfovibrionaceae</taxon>
        <taxon>Solidesulfovibrio</taxon>
    </lineage>
</organism>
<protein>
    <recommendedName>
        <fullName evidence="1">Methyltransferase domain-containing protein</fullName>
    </recommendedName>
</protein>
<keyword evidence="3" id="KW-1185">Reference proteome</keyword>
<dbReference type="RefSeq" id="WP_129352302.1">
    <property type="nucleotide sequence ID" value="NZ_CP026538.1"/>
</dbReference>
<evidence type="ECO:0000259" key="1">
    <source>
        <dbReference type="Pfam" id="PF13847"/>
    </source>
</evidence>
<name>A0A4V0YQV1_9BACT</name>
<dbReference type="OrthoDB" id="9765084at2"/>
<gene>
    <name evidence="2" type="ORF">C3Y92_10230</name>
</gene>